<dbReference type="InterPro" id="IPR008528">
    <property type="entry name" value="unc-13_homologue"/>
</dbReference>
<protein>
    <submittedName>
        <fullName evidence="2">Uncharacterized protein</fullName>
    </submittedName>
</protein>
<gene>
    <name evidence="2" type="ORF">Fot_06111</name>
</gene>
<evidence type="ECO:0000313" key="2">
    <source>
        <dbReference type="EMBL" id="KAL2552492.1"/>
    </source>
</evidence>
<evidence type="ECO:0000256" key="1">
    <source>
        <dbReference type="SAM" id="MobiDB-lite"/>
    </source>
</evidence>
<organism evidence="2 3">
    <name type="scientific">Forsythia ovata</name>
    <dbReference type="NCBI Taxonomy" id="205694"/>
    <lineage>
        <taxon>Eukaryota</taxon>
        <taxon>Viridiplantae</taxon>
        <taxon>Streptophyta</taxon>
        <taxon>Embryophyta</taxon>
        <taxon>Tracheophyta</taxon>
        <taxon>Spermatophyta</taxon>
        <taxon>Magnoliopsida</taxon>
        <taxon>eudicotyledons</taxon>
        <taxon>Gunneridae</taxon>
        <taxon>Pentapetalae</taxon>
        <taxon>asterids</taxon>
        <taxon>lamiids</taxon>
        <taxon>Lamiales</taxon>
        <taxon>Oleaceae</taxon>
        <taxon>Forsythieae</taxon>
        <taxon>Forsythia</taxon>
    </lineage>
</organism>
<reference evidence="3" key="1">
    <citation type="submission" date="2024-07" db="EMBL/GenBank/DDBJ databases">
        <title>Two chromosome-level genome assemblies of Korean endemic species Abeliophyllum distichum and Forsythia ovata (Oleaceae).</title>
        <authorList>
            <person name="Jang H."/>
        </authorList>
    </citation>
    <scope>NUCLEOTIDE SEQUENCE [LARGE SCALE GENOMIC DNA]</scope>
</reference>
<dbReference type="AlphaFoldDB" id="A0ABD1WS16"/>
<feature type="compositionally biased region" description="Basic and acidic residues" evidence="1">
    <location>
        <begin position="103"/>
        <end position="114"/>
    </location>
</feature>
<dbReference type="EMBL" id="JBFOLJ010000002">
    <property type="protein sequence ID" value="KAL2552492.1"/>
    <property type="molecule type" value="Genomic_DNA"/>
</dbReference>
<name>A0ABD1WS16_9LAMI</name>
<sequence>MDEENEVKLLQRYRRDRWVLLDFILAGSLIKKVIMPRGAVTLDDVDLDQVSVDYVLNCAKKGLIDDDLRETAYEILLAAAGASGGLIVPSKEKKKEKKSRLTRKLERSKSEHVTQSHNSPGLVGLLETMRVQMEVNYTYPLKHFVIVLGSCFFYLH</sequence>
<dbReference type="PANTHER" id="PTHR31280:SF2">
    <property type="entry name" value="PROTEIN UNC-13 HOMOLOG"/>
    <property type="match status" value="1"/>
</dbReference>
<comment type="caution">
    <text evidence="2">The sequence shown here is derived from an EMBL/GenBank/DDBJ whole genome shotgun (WGS) entry which is preliminary data.</text>
</comment>
<dbReference type="Proteomes" id="UP001604277">
    <property type="component" value="Unassembled WGS sequence"/>
</dbReference>
<dbReference type="PANTHER" id="PTHR31280">
    <property type="entry name" value="PROTEIN UNC-13 HOMOLOG"/>
    <property type="match status" value="1"/>
</dbReference>
<feature type="region of interest" description="Disordered" evidence="1">
    <location>
        <begin position="98"/>
        <end position="118"/>
    </location>
</feature>
<accession>A0ABD1WS16</accession>
<proteinExistence type="predicted"/>
<keyword evidence="3" id="KW-1185">Reference proteome</keyword>
<evidence type="ECO:0000313" key="3">
    <source>
        <dbReference type="Proteomes" id="UP001604277"/>
    </source>
</evidence>